<dbReference type="AlphaFoldDB" id="A0A4R1B850"/>
<comment type="caution">
    <text evidence="3">The sequence shown here is derived from an EMBL/GenBank/DDBJ whole genome shotgun (WGS) entry which is preliminary data.</text>
</comment>
<evidence type="ECO:0000313" key="3">
    <source>
        <dbReference type="EMBL" id="TCJ12039.1"/>
    </source>
</evidence>
<protein>
    <submittedName>
        <fullName evidence="3">PorT family protein</fullName>
    </submittedName>
</protein>
<proteinExistence type="predicted"/>
<feature type="chain" id="PRO_5020597919" evidence="1">
    <location>
        <begin position="20"/>
        <end position="216"/>
    </location>
</feature>
<feature type="signal peptide" evidence="1">
    <location>
        <begin position="1"/>
        <end position="19"/>
    </location>
</feature>
<accession>A0A4R1B850</accession>
<gene>
    <name evidence="3" type="ORF">EPD60_15900</name>
</gene>
<dbReference type="Proteomes" id="UP000295334">
    <property type="component" value="Unassembled WGS sequence"/>
</dbReference>
<keyword evidence="4" id="KW-1185">Reference proteome</keyword>
<dbReference type="OrthoDB" id="651985at2"/>
<reference evidence="3 4" key="1">
    <citation type="submission" date="2019-03" db="EMBL/GenBank/DDBJ databases">
        <authorList>
            <person name="Kim M.K.M."/>
        </authorList>
    </citation>
    <scope>NUCLEOTIDE SEQUENCE [LARGE SCALE GENOMIC DNA]</scope>
    <source>
        <strain evidence="3 4">17J68-12</strain>
    </source>
</reference>
<evidence type="ECO:0000259" key="2">
    <source>
        <dbReference type="Pfam" id="PF13568"/>
    </source>
</evidence>
<feature type="domain" description="Outer membrane protein beta-barrel" evidence="2">
    <location>
        <begin position="46"/>
        <end position="191"/>
    </location>
</feature>
<evidence type="ECO:0000313" key="4">
    <source>
        <dbReference type="Proteomes" id="UP000295334"/>
    </source>
</evidence>
<dbReference type="InterPro" id="IPR025665">
    <property type="entry name" value="Beta-barrel_OMP_2"/>
</dbReference>
<keyword evidence="1" id="KW-0732">Signal</keyword>
<dbReference type="RefSeq" id="WP_131450515.1">
    <property type="nucleotide sequence ID" value="NZ_SJZI01000052.1"/>
</dbReference>
<dbReference type="EMBL" id="SJZI01000052">
    <property type="protein sequence ID" value="TCJ12039.1"/>
    <property type="molecule type" value="Genomic_DNA"/>
</dbReference>
<organism evidence="3 4">
    <name type="scientific">Flaviaesturariibacter flavus</name>
    <dbReference type="NCBI Taxonomy" id="2502780"/>
    <lineage>
        <taxon>Bacteria</taxon>
        <taxon>Pseudomonadati</taxon>
        <taxon>Bacteroidota</taxon>
        <taxon>Chitinophagia</taxon>
        <taxon>Chitinophagales</taxon>
        <taxon>Chitinophagaceae</taxon>
        <taxon>Flaviaestuariibacter</taxon>
    </lineage>
</organism>
<sequence>MLLRILTSLLLLSSLQEAAAQKTEYGFFVGGQATSAGYYLHGHRQATTWLPGAHAGAILRIPFEGNFYFSPSLAYSLKGFDVNLTDTSSNPGINVVGNRLRVHTFELAPLFTLYFASAGTRPFIQFGPAADFAVWGTEDLRLRDGSTSGRTMNFSNDAYGRITASLIVRLGVETRSGFFFNAHYNHGVGSLNQNDFGPSIKHQVAGMSIGKIFSRK</sequence>
<dbReference type="Pfam" id="PF13568">
    <property type="entry name" value="OMP_b-brl_2"/>
    <property type="match status" value="1"/>
</dbReference>
<evidence type="ECO:0000256" key="1">
    <source>
        <dbReference type="SAM" id="SignalP"/>
    </source>
</evidence>
<name>A0A4R1B850_9BACT</name>